<dbReference type="InterPro" id="IPR036249">
    <property type="entry name" value="Thioredoxin-like_sf"/>
</dbReference>
<evidence type="ECO:0000256" key="1">
    <source>
        <dbReference type="SAM" id="SignalP"/>
    </source>
</evidence>
<accession>A0ABT5WJZ1</accession>
<protein>
    <submittedName>
        <fullName evidence="3">Thioredoxin domain-containing protein</fullName>
    </submittedName>
</protein>
<proteinExistence type="predicted"/>
<dbReference type="Pfam" id="PF13462">
    <property type="entry name" value="Thioredoxin_4"/>
    <property type="match status" value="1"/>
</dbReference>
<dbReference type="Proteomes" id="UP001216253">
    <property type="component" value="Unassembled WGS sequence"/>
</dbReference>
<dbReference type="SUPFAM" id="SSF52833">
    <property type="entry name" value="Thioredoxin-like"/>
    <property type="match status" value="1"/>
</dbReference>
<gene>
    <name evidence="3" type="ORF">PYV00_01335</name>
</gene>
<feature type="domain" description="Thioredoxin-like fold" evidence="2">
    <location>
        <begin position="37"/>
        <end position="223"/>
    </location>
</feature>
<reference evidence="3 4" key="1">
    <citation type="submission" date="2023-03" db="EMBL/GenBank/DDBJ databases">
        <title>NovoSphingobium album sp. nov. isolated from polycyclic aromatic hydrocarbons- and heavy-metal polluted soil.</title>
        <authorList>
            <person name="Liu Z."/>
            <person name="Wang K."/>
        </authorList>
    </citation>
    <scope>NUCLEOTIDE SEQUENCE [LARGE SCALE GENOMIC DNA]</scope>
    <source>
        <strain evidence="3 4">H3SJ31-1</strain>
    </source>
</reference>
<organism evidence="3 4">
    <name type="scientific">Novosphingobium album</name>
    <name type="common">ex Liu et al. 2023</name>
    <dbReference type="NCBI Taxonomy" id="3031130"/>
    <lineage>
        <taxon>Bacteria</taxon>
        <taxon>Pseudomonadati</taxon>
        <taxon>Pseudomonadota</taxon>
        <taxon>Alphaproteobacteria</taxon>
        <taxon>Sphingomonadales</taxon>
        <taxon>Sphingomonadaceae</taxon>
        <taxon>Novosphingobium</taxon>
    </lineage>
</organism>
<comment type="caution">
    <text evidence="3">The sequence shown here is derived from an EMBL/GenBank/DDBJ whole genome shotgun (WGS) entry which is preliminary data.</text>
</comment>
<evidence type="ECO:0000313" key="3">
    <source>
        <dbReference type="EMBL" id="MDE8650358.1"/>
    </source>
</evidence>
<feature type="chain" id="PRO_5047491742" evidence="1">
    <location>
        <begin position="20"/>
        <end position="226"/>
    </location>
</feature>
<dbReference type="Gene3D" id="3.40.30.10">
    <property type="entry name" value="Glutaredoxin"/>
    <property type="match status" value="1"/>
</dbReference>
<dbReference type="InterPro" id="IPR012336">
    <property type="entry name" value="Thioredoxin-like_fold"/>
</dbReference>
<evidence type="ECO:0000313" key="4">
    <source>
        <dbReference type="Proteomes" id="UP001216253"/>
    </source>
</evidence>
<dbReference type="RefSeq" id="WP_275226441.1">
    <property type="nucleotide sequence ID" value="NZ_JARESE010000001.1"/>
</dbReference>
<name>A0ABT5WJZ1_9SPHN</name>
<dbReference type="EMBL" id="JARESE010000001">
    <property type="protein sequence ID" value="MDE8650358.1"/>
    <property type="molecule type" value="Genomic_DNA"/>
</dbReference>
<sequence>MNRILRIAAVAACAMLSLAASPPHPDWNATIAQRPNGSHTLGNPDAAVKVTEYVSYTCPHCARFNQEADAPLRLAYVAPGKVSVTVQHLIRDPIDLTVAMLANCGDQKLFFRRHNAFMATQDKWMGKLDSFTPAQQARWSTGAISARLKAIADDFGFYATMQQWGFDRPAVDRCLADPAMAKTILDQTHEASELGVDSTPSFAINGTLLADTHTWSALDTQIKARM</sequence>
<keyword evidence="1" id="KW-0732">Signal</keyword>
<evidence type="ECO:0000259" key="2">
    <source>
        <dbReference type="Pfam" id="PF13462"/>
    </source>
</evidence>
<keyword evidence="4" id="KW-1185">Reference proteome</keyword>
<dbReference type="Gene3D" id="1.10.40.110">
    <property type="match status" value="1"/>
</dbReference>
<feature type="signal peptide" evidence="1">
    <location>
        <begin position="1"/>
        <end position="19"/>
    </location>
</feature>